<dbReference type="AlphaFoldDB" id="A0A9X3WHB3"/>
<dbReference type="NCBIfam" id="NF038310">
    <property type="entry name" value="lysogeny_AimR"/>
    <property type="match status" value="1"/>
</dbReference>
<name>A0A9X3WHB3_9BACI</name>
<evidence type="ECO:0000313" key="2">
    <source>
        <dbReference type="Proteomes" id="UP001145072"/>
    </source>
</evidence>
<comment type="caution">
    <text evidence="1">The sequence shown here is derived from an EMBL/GenBank/DDBJ whole genome shotgun (WGS) entry which is preliminary data.</text>
</comment>
<keyword evidence="1" id="KW-0675">Receptor</keyword>
<sequence length="342" mass="40250">MVPKPFYEDSNLVDSYNKMQTTLNLHQFITMVSLDNDEKTVIQLAKQFLLESNSESDWRVGMEFLYMNGLYKELELLIDRNKQAINPINIKFGIIYDLMLARIRGEIPVHQLFEQIESIESDMPDVQCLKHFMTIAINFSSHRYDSLGYYLDNIKCLLLQIENPLLVSLFKTRLNILLFIYYWKRNELILARKHAYRALNQTLNIERKAQLHINLGLSYIYDDYASSIHHLQEALKIGEAYDNKRILRSIKDRNYPFVCAHFGVTEEVQTNDPSEKAHLEIVKGNLAGARVILENLEPTPFRKYYMGLATGERKYFINAYNDFIEKRSDHFFARLPLHHIKK</sequence>
<accession>A0A9X3WHB3</accession>
<dbReference type="Proteomes" id="UP001145072">
    <property type="component" value="Unassembled WGS sequence"/>
</dbReference>
<keyword evidence="2" id="KW-1185">Reference proteome</keyword>
<proteinExistence type="predicted"/>
<gene>
    <name evidence="1" type="ORF">NC661_05125</name>
</gene>
<organism evidence="1 2">
    <name type="scientific">Aquibacillus koreensis</name>
    <dbReference type="NCBI Taxonomy" id="279446"/>
    <lineage>
        <taxon>Bacteria</taxon>
        <taxon>Bacillati</taxon>
        <taxon>Bacillota</taxon>
        <taxon>Bacilli</taxon>
        <taxon>Bacillales</taxon>
        <taxon>Bacillaceae</taxon>
        <taxon>Aquibacillus</taxon>
    </lineage>
</organism>
<dbReference type="InterPro" id="IPR047705">
    <property type="entry name" value="AimR-like"/>
</dbReference>
<dbReference type="Pfam" id="PF22871">
    <property type="entry name" value="AimR"/>
    <property type="match status" value="1"/>
</dbReference>
<evidence type="ECO:0000313" key="1">
    <source>
        <dbReference type="EMBL" id="MDC3419747.1"/>
    </source>
</evidence>
<dbReference type="RefSeq" id="WP_259867459.1">
    <property type="nucleotide sequence ID" value="NZ_JAMQJZ010000003.1"/>
</dbReference>
<dbReference type="EMBL" id="JAMQJZ010000003">
    <property type="protein sequence ID" value="MDC3419747.1"/>
    <property type="molecule type" value="Genomic_DNA"/>
</dbReference>
<protein>
    <submittedName>
        <fullName evidence="1">AimR family lysis-lysogeny pheromone receptor</fullName>
    </submittedName>
</protein>
<reference evidence="1" key="1">
    <citation type="submission" date="2022-06" db="EMBL/GenBank/DDBJ databases">
        <title>Aquibacillus sp. a new bacterium isolated from soil saline samples.</title>
        <authorList>
            <person name="Galisteo C."/>
            <person name="De La Haba R."/>
            <person name="Sanchez-Porro C."/>
            <person name="Ventosa A."/>
        </authorList>
    </citation>
    <scope>NUCLEOTIDE SEQUENCE</scope>
    <source>
        <strain evidence="1">JCM 12387</strain>
    </source>
</reference>